<name>A0ABD2Q421_9PLAT</name>
<feature type="compositionally biased region" description="Polar residues" evidence="6">
    <location>
        <begin position="111"/>
        <end position="122"/>
    </location>
</feature>
<reference evidence="8 9" key="1">
    <citation type="submission" date="2024-11" db="EMBL/GenBank/DDBJ databases">
        <title>Adaptive evolution of stress response genes in parasites aligns with host niche diversity.</title>
        <authorList>
            <person name="Hahn C."/>
            <person name="Resl P."/>
        </authorList>
    </citation>
    <scope>NUCLEOTIDE SEQUENCE [LARGE SCALE GENOMIC DNA]</scope>
    <source>
        <strain evidence="8">EGGRZ-B1_66</strain>
        <tissue evidence="8">Body</tissue>
    </source>
</reference>
<evidence type="ECO:0000256" key="1">
    <source>
        <dbReference type="ARBA" id="ARBA00004123"/>
    </source>
</evidence>
<dbReference type="AlphaFoldDB" id="A0ABD2Q421"/>
<dbReference type="GO" id="GO:0030154">
    <property type="term" value="P:cell differentiation"/>
    <property type="evidence" value="ECO:0007669"/>
    <property type="project" value="UniProtKB-KW"/>
</dbReference>
<dbReference type="SMART" id="SM00353">
    <property type="entry name" value="HLH"/>
    <property type="match status" value="1"/>
</dbReference>
<comment type="subcellular location">
    <subcellularLocation>
        <location evidence="1">Nucleus</location>
    </subcellularLocation>
</comment>
<dbReference type="CDD" id="cd11418">
    <property type="entry name" value="bHLH_TS_ASCL"/>
    <property type="match status" value="1"/>
</dbReference>
<dbReference type="PANTHER" id="PTHR19290:SF162">
    <property type="entry name" value="TRANSCRIPTION FACTOR ATOH7"/>
    <property type="match status" value="1"/>
</dbReference>
<comment type="caution">
    <text evidence="8">The sequence shown here is derived from an EMBL/GenBank/DDBJ whole genome shotgun (WGS) entry which is preliminary data.</text>
</comment>
<feature type="compositionally biased region" description="Basic and acidic residues" evidence="6">
    <location>
        <begin position="97"/>
        <end position="109"/>
    </location>
</feature>
<dbReference type="PROSITE" id="PS50888">
    <property type="entry name" value="BHLH"/>
    <property type="match status" value="1"/>
</dbReference>
<feature type="region of interest" description="Disordered" evidence="6">
    <location>
        <begin position="159"/>
        <end position="182"/>
    </location>
</feature>
<dbReference type="GO" id="GO:0007399">
    <property type="term" value="P:nervous system development"/>
    <property type="evidence" value="ECO:0007669"/>
    <property type="project" value="UniProtKB-KW"/>
</dbReference>
<dbReference type="Pfam" id="PF00010">
    <property type="entry name" value="HLH"/>
    <property type="match status" value="1"/>
</dbReference>
<protein>
    <submittedName>
        <fullName evidence="8">Achaete-scute complex 3</fullName>
    </submittedName>
</protein>
<feature type="region of interest" description="Disordered" evidence="6">
    <location>
        <begin position="97"/>
        <end position="146"/>
    </location>
</feature>
<evidence type="ECO:0000313" key="8">
    <source>
        <dbReference type="EMBL" id="KAL3313466.1"/>
    </source>
</evidence>
<keyword evidence="9" id="KW-1185">Reference proteome</keyword>
<dbReference type="InterPro" id="IPR011598">
    <property type="entry name" value="bHLH_dom"/>
</dbReference>
<keyword evidence="5" id="KW-0539">Nucleus</keyword>
<evidence type="ECO:0000256" key="2">
    <source>
        <dbReference type="ARBA" id="ARBA00022473"/>
    </source>
</evidence>
<dbReference type="SUPFAM" id="SSF47459">
    <property type="entry name" value="HLH, helix-loop-helix DNA-binding domain"/>
    <property type="match status" value="1"/>
</dbReference>
<dbReference type="PANTHER" id="PTHR19290">
    <property type="entry name" value="BASIC HELIX-LOOP-HELIX PROTEIN NEUROGENIN-RELATED"/>
    <property type="match status" value="1"/>
</dbReference>
<keyword evidence="3" id="KW-0221">Differentiation</keyword>
<dbReference type="InterPro" id="IPR050359">
    <property type="entry name" value="bHLH_transcription_factors"/>
</dbReference>
<keyword evidence="2" id="KW-0217">Developmental protein</keyword>
<feature type="compositionally biased region" description="Polar residues" evidence="6">
    <location>
        <begin position="16"/>
        <end position="25"/>
    </location>
</feature>
<evidence type="ECO:0000259" key="7">
    <source>
        <dbReference type="PROSITE" id="PS50888"/>
    </source>
</evidence>
<gene>
    <name evidence="8" type="primary">ASCL3_1</name>
    <name evidence="8" type="ORF">Ciccas_007932</name>
</gene>
<dbReference type="Gene3D" id="4.10.280.10">
    <property type="entry name" value="Helix-loop-helix DNA-binding domain"/>
    <property type="match status" value="1"/>
</dbReference>
<evidence type="ECO:0000256" key="3">
    <source>
        <dbReference type="ARBA" id="ARBA00022782"/>
    </source>
</evidence>
<evidence type="ECO:0000256" key="6">
    <source>
        <dbReference type="SAM" id="MobiDB-lite"/>
    </source>
</evidence>
<dbReference type="GO" id="GO:0005634">
    <property type="term" value="C:nucleus"/>
    <property type="evidence" value="ECO:0007669"/>
    <property type="project" value="UniProtKB-SubCell"/>
</dbReference>
<feature type="region of interest" description="Disordered" evidence="6">
    <location>
        <begin position="1"/>
        <end position="34"/>
    </location>
</feature>
<accession>A0ABD2Q421</accession>
<proteinExistence type="predicted"/>
<keyword evidence="4" id="KW-0524">Neurogenesis</keyword>
<dbReference type="Proteomes" id="UP001626550">
    <property type="component" value="Unassembled WGS sequence"/>
</dbReference>
<organism evidence="8 9">
    <name type="scientific">Cichlidogyrus casuarinus</name>
    <dbReference type="NCBI Taxonomy" id="1844966"/>
    <lineage>
        <taxon>Eukaryota</taxon>
        <taxon>Metazoa</taxon>
        <taxon>Spiralia</taxon>
        <taxon>Lophotrochozoa</taxon>
        <taxon>Platyhelminthes</taxon>
        <taxon>Monogenea</taxon>
        <taxon>Monopisthocotylea</taxon>
        <taxon>Dactylogyridea</taxon>
        <taxon>Ancyrocephalidae</taxon>
        <taxon>Cichlidogyrus</taxon>
    </lineage>
</organism>
<sequence length="294" mass="32682">MPLREIQLSAAPRTPSMASTTTATKKQADPAQIDRRNLRERNRVKLLSLGFDRLRSVVPCREGEQLSKIATLRGAIWYIEHLANILDLPTAVENKEPKTQRVTRVEKSGSGKRNASANSVSSVGHRIPTVKRAAPHEDSASSVNVAAGSSVSQIMGAPIQPQQQQQQVFRKTEDHHPVKKRKVKPCMQELDKENRSWSYANFEQENAAPVFPTQSWPDTNNLFQTSTPVQQSQMWSSSSGDSGFYGSGSSSSFQSANYYDICQQSPSQPGKHLPNNWQAAFWNFSGVTPSQPFR</sequence>
<feature type="domain" description="BHLH" evidence="7">
    <location>
        <begin position="31"/>
        <end position="82"/>
    </location>
</feature>
<dbReference type="InterPro" id="IPR036638">
    <property type="entry name" value="HLH_DNA-bd_sf"/>
</dbReference>
<dbReference type="EMBL" id="JBJKFK010001297">
    <property type="protein sequence ID" value="KAL3313466.1"/>
    <property type="molecule type" value="Genomic_DNA"/>
</dbReference>
<evidence type="ECO:0000256" key="5">
    <source>
        <dbReference type="ARBA" id="ARBA00023242"/>
    </source>
</evidence>
<evidence type="ECO:0000313" key="9">
    <source>
        <dbReference type="Proteomes" id="UP001626550"/>
    </source>
</evidence>
<evidence type="ECO:0000256" key="4">
    <source>
        <dbReference type="ARBA" id="ARBA00022902"/>
    </source>
</evidence>